<dbReference type="GO" id="GO:0006952">
    <property type="term" value="P:defense response"/>
    <property type="evidence" value="ECO:0007669"/>
    <property type="project" value="UniProtKB-KW"/>
</dbReference>
<keyword evidence="3" id="KW-0611">Plant defense</keyword>
<sequence>MAAEMVTGALVSTFVERTIDTLASRFVDIFRARKNNKKQLSHLKMKLLAIDVVAFDAEQKQFIDPRVRDWLLRAKDVVFDAEDLLDEIDYELSKSQVKVESHSTSMKEEGVCFIMHDLLNDLAKYVSDGIYIRLGVDELKGIHKTTRHLSFSTTRSLFDGFGSLIDTQKLHTFIPTSWYWSCKMLADDDLVSKFKFMRVLSLSHCHNLREVPKSVENLKHLRSLDLSYTSIEKLPESISLLYKLQILKLNGCRRLKELPSYLYQLHNLCCLEFIASGVRNFPTHLGNLKNLQVWMSSFCVEKSKEFNIQLLGELNLHGSLTIDELQNIENPSYALEADLKNKPHLVGLRLIWNFVGCSSFDSIKVRDVIENLQPSKHLKTLSIVNFVGKQFPNWLLNNSVPNLVSLVLRKCKSCQRLPPLGVLPFLKRLEISGFDEIVNIDADFHGNNSSSFKSLQTLEFSYMTQWEKWECQAVTGAFPRLQHLSISSCPKLKGQLPEFVALKKLEVFDCEQLEDLNVSAPELHIHDFRKLQLDWTTIKRDIIFDTSSEHLHISSPLKSVRDDPDPLRNFSLNFFPSWTTLTINGCPNVEEMISHHHTNNLLEDLTIKKCPKLE</sequence>
<keyword evidence="1" id="KW-0677">Repeat</keyword>
<feature type="domain" description="Disease resistance R13L4/SHOC-2-like LRR" evidence="5">
    <location>
        <begin position="191"/>
        <end position="493"/>
    </location>
</feature>
<dbReference type="Pfam" id="PF23598">
    <property type="entry name" value="LRR_14"/>
    <property type="match status" value="1"/>
</dbReference>
<dbReference type="GO" id="GO:0000166">
    <property type="term" value="F:nucleotide binding"/>
    <property type="evidence" value="ECO:0007669"/>
    <property type="project" value="UniProtKB-KW"/>
</dbReference>
<dbReference type="InterPro" id="IPR055414">
    <property type="entry name" value="LRR_R13L4/SHOC2-like"/>
</dbReference>
<accession>A0A4D6LAZ5</accession>
<evidence type="ECO:0000259" key="5">
    <source>
        <dbReference type="Pfam" id="PF23598"/>
    </source>
</evidence>
<keyword evidence="2" id="KW-0547">Nucleotide-binding</keyword>
<dbReference type="Gene3D" id="1.20.5.4130">
    <property type="match status" value="1"/>
</dbReference>
<dbReference type="InterPro" id="IPR001611">
    <property type="entry name" value="Leu-rich_rpt"/>
</dbReference>
<name>A0A4D6LAZ5_VIGUN</name>
<dbReference type="Gene3D" id="3.80.10.10">
    <property type="entry name" value="Ribonuclease Inhibitor"/>
    <property type="match status" value="1"/>
</dbReference>
<dbReference type="PANTHER" id="PTHR47186">
    <property type="entry name" value="LEUCINE-RICH REPEAT-CONTAINING PROTEIN 57"/>
    <property type="match status" value="1"/>
</dbReference>
<evidence type="ECO:0000256" key="2">
    <source>
        <dbReference type="ARBA" id="ARBA00022741"/>
    </source>
</evidence>
<feature type="domain" description="Disease resistance N-terminal" evidence="4">
    <location>
        <begin position="14"/>
        <end position="100"/>
    </location>
</feature>
<dbReference type="InterPro" id="IPR032675">
    <property type="entry name" value="LRR_dom_sf"/>
</dbReference>
<organism evidence="6 7">
    <name type="scientific">Vigna unguiculata</name>
    <name type="common">Cowpea</name>
    <dbReference type="NCBI Taxonomy" id="3917"/>
    <lineage>
        <taxon>Eukaryota</taxon>
        <taxon>Viridiplantae</taxon>
        <taxon>Streptophyta</taxon>
        <taxon>Embryophyta</taxon>
        <taxon>Tracheophyta</taxon>
        <taxon>Spermatophyta</taxon>
        <taxon>Magnoliopsida</taxon>
        <taxon>eudicotyledons</taxon>
        <taxon>Gunneridae</taxon>
        <taxon>Pentapetalae</taxon>
        <taxon>rosids</taxon>
        <taxon>fabids</taxon>
        <taxon>Fabales</taxon>
        <taxon>Fabaceae</taxon>
        <taxon>Papilionoideae</taxon>
        <taxon>50 kb inversion clade</taxon>
        <taxon>NPAAA clade</taxon>
        <taxon>indigoferoid/millettioid clade</taxon>
        <taxon>Phaseoleae</taxon>
        <taxon>Vigna</taxon>
    </lineage>
</organism>
<dbReference type="Proteomes" id="UP000501690">
    <property type="component" value="Linkage Group LG3"/>
</dbReference>
<dbReference type="Pfam" id="PF18052">
    <property type="entry name" value="Rx_N"/>
    <property type="match status" value="1"/>
</dbReference>
<reference evidence="6 7" key="1">
    <citation type="submission" date="2019-04" db="EMBL/GenBank/DDBJ databases">
        <title>An improved genome assembly and genetic linkage map for asparagus bean, Vigna unguiculata ssp. sesquipedialis.</title>
        <authorList>
            <person name="Xia Q."/>
            <person name="Zhang R."/>
            <person name="Dong Y."/>
        </authorList>
    </citation>
    <scope>NUCLEOTIDE SEQUENCE [LARGE SCALE GENOMIC DNA]</scope>
    <source>
        <tissue evidence="6">Leaf</tissue>
    </source>
</reference>
<dbReference type="InterPro" id="IPR041118">
    <property type="entry name" value="Rx_N"/>
</dbReference>
<gene>
    <name evidence="6" type="ORF">DEO72_LG3g183</name>
</gene>
<dbReference type="AlphaFoldDB" id="A0A4D6LAZ5"/>
<evidence type="ECO:0000313" key="6">
    <source>
        <dbReference type="EMBL" id="QCD85663.1"/>
    </source>
</evidence>
<keyword evidence="7" id="KW-1185">Reference proteome</keyword>
<dbReference type="PROSITE" id="PS51450">
    <property type="entry name" value="LRR"/>
    <property type="match status" value="1"/>
</dbReference>
<evidence type="ECO:0000259" key="4">
    <source>
        <dbReference type="Pfam" id="PF18052"/>
    </source>
</evidence>
<proteinExistence type="predicted"/>
<evidence type="ECO:0000256" key="1">
    <source>
        <dbReference type="ARBA" id="ARBA00022737"/>
    </source>
</evidence>
<dbReference type="PANTHER" id="PTHR47186:SF43">
    <property type="entry name" value="TYPE DISEASE RESISTANCE PROTEIN CNL-J3, PUTATIVE-RELATED"/>
    <property type="match status" value="1"/>
</dbReference>
<protein>
    <submittedName>
        <fullName evidence="6">Disease resistance protein RPM1</fullName>
    </submittedName>
</protein>
<dbReference type="SUPFAM" id="SSF52058">
    <property type="entry name" value="L domain-like"/>
    <property type="match status" value="1"/>
</dbReference>
<dbReference type="EMBL" id="CP039347">
    <property type="protein sequence ID" value="QCD85663.1"/>
    <property type="molecule type" value="Genomic_DNA"/>
</dbReference>
<evidence type="ECO:0000256" key="3">
    <source>
        <dbReference type="ARBA" id="ARBA00022821"/>
    </source>
</evidence>
<evidence type="ECO:0000313" key="7">
    <source>
        <dbReference type="Proteomes" id="UP000501690"/>
    </source>
</evidence>